<sequence length="536" mass="60700">MNRLIVYFFWDADGIVDNYVIHALTSLHDYASKIVVVVNGHVNEDGLNKLRSVSNTLILRDNYGLDAWAYKAAFEQLGYEYIASFDEVLVTNFTLYGPVIPLSDMFKKMDATACDLWGIAGYNQKTSDGSEVQHIQSFFVSYRRSLTSTKDFENYWNQLPKIETYADSVNLHELSQTPYFAARGYTFASWASTEKYANVSPANFIITCADRLLVEDGCPFIKRRALFFSNGRFEPGSGIQKIEHITNFIKSRTDYDVSMILENMSRTQKPVTPPCSEGALAQSPRVSRLQKFKMKIGSRVHPSRTARKSFRRKLAEKTSGPVPLEQEDLIWKRYLDCFRYKKPEANLMETWVPNIQHIGKYSYAAPDICIVSVGTVIGSFCSIGQRVVIGHGNHPKAFLSTSPFFYFDELGFKSQKMPTHDGFWYIEPVIIGNDVWIGDGAWIKNGVKIGDGAIIGARAVVTRDVPPYAVVAKSPARVIDYRFDADTIQTLLASKWWDLPDDIIRQIPFDDIEKTILFLASLKKNDGTEIECALEI</sequence>
<dbReference type="GO" id="GO:0016746">
    <property type="term" value="F:acyltransferase activity"/>
    <property type="evidence" value="ECO:0007669"/>
    <property type="project" value="UniProtKB-KW"/>
</dbReference>
<dbReference type="PhylomeDB" id="Q7CVD9"/>
<dbReference type="BioCyc" id="AGRO:ATU4606-MONOMER"/>
<dbReference type="CDD" id="cd03349">
    <property type="entry name" value="LbH_XAT"/>
    <property type="match status" value="1"/>
</dbReference>
<dbReference type="AlphaFoldDB" id="Q7CVD9"/>
<dbReference type="EMBL" id="AE007870">
    <property type="protein sequence ID" value="AAK88839.2"/>
    <property type="molecule type" value="Genomic_DNA"/>
</dbReference>
<reference evidence="5 6" key="1">
    <citation type="journal article" date="2001" name="Science">
        <title>The genome of the natural genetic engineer Agrobacterium tumefaciens C58.</title>
        <authorList>
            <person name="Wood D.W."/>
            <person name="Setubal J.C."/>
            <person name="Kaul R."/>
            <person name="Monks D.E."/>
            <person name="Kitajima J.P."/>
            <person name="Okura V.K."/>
            <person name="Zhou Y."/>
            <person name="Chen L."/>
            <person name="Wood G.E."/>
            <person name="Almeida N.F.Jr."/>
            <person name="Woo L."/>
            <person name="Chen Y."/>
            <person name="Paulsen I.T."/>
            <person name="Eisen J.A."/>
            <person name="Karp P.D."/>
            <person name="Bovee D.Sr."/>
            <person name="Chapman P."/>
            <person name="Clendenning J."/>
            <person name="Deatherage G."/>
            <person name="Gillet W."/>
            <person name="Grant C."/>
            <person name="Kutyavin T."/>
            <person name="Levy R."/>
            <person name="Li M.J."/>
            <person name="McClelland E."/>
            <person name="Palmieri A."/>
            <person name="Raymond C."/>
            <person name="Rouse G."/>
            <person name="Saenphimmachak C."/>
            <person name="Wu Z."/>
            <person name="Romero P."/>
            <person name="Gordon D."/>
            <person name="Zhang S."/>
            <person name="Yoo H."/>
            <person name="Tao Y."/>
            <person name="Biddle P."/>
            <person name="Jung M."/>
            <person name="Krespan W."/>
            <person name="Perry M."/>
            <person name="Gordon-Kamm B."/>
            <person name="Liao L."/>
            <person name="Kim S."/>
            <person name="Hendrick C."/>
            <person name="Zhao Z.Y."/>
            <person name="Dolan M."/>
            <person name="Chumley F."/>
            <person name="Tingey S.V."/>
            <person name="Tomb J.F."/>
            <person name="Gordon M.P."/>
            <person name="Olson M.V."/>
            <person name="Nester E.W."/>
        </authorList>
    </citation>
    <scope>NUCLEOTIDE SEQUENCE [LARGE SCALE GENOMIC DNA]</scope>
    <source>
        <strain evidence="6">C58 / ATCC 33970</strain>
    </source>
</reference>
<keyword evidence="4" id="KW-0012">Acyltransferase</keyword>
<keyword evidence="2" id="KW-0808">Transferase</keyword>
<dbReference type="OrthoDB" id="9815592at2"/>
<dbReference type="HOGENOM" id="CLU_507756_0_0_5"/>
<dbReference type="PROSITE" id="PS00101">
    <property type="entry name" value="HEXAPEP_TRANSFERASES"/>
    <property type="match status" value="1"/>
</dbReference>
<dbReference type="STRING" id="176299.Atu4606"/>
<organism evidence="5 6">
    <name type="scientific">Agrobacterium fabrum (strain C58 / ATCC 33970)</name>
    <name type="common">Agrobacterium tumefaciens (strain C58)</name>
    <dbReference type="NCBI Taxonomy" id="176299"/>
    <lineage>
        <taxon>Bacteria</taxon>
        <taxon>Pseudomonadati</taxon>
        <taxon>Pseudomonadota</taxon>
        <taxon>Alphaproteobacteria</taxon>
        <taxon>Hyphomicrobiales</taxon>
        <taxon>Rhizobiaceae</taxon>
        <taxon>Rhizobium/Agrobacterium group</taxon>
        <taxon>Agrobacterium</taxon>
        <taxon>Agrobacterium tumefaciens complex</taxon>
    </lineage>
</organism>
<dbReference type="PATRIC" id="fig|176299.10.peg.4413"/>
<dbReference type="InterPro" id="IPR050179">
    <property type="entry name" value="Trans_hexapeptide_repeat"/>
</dbReference>
<dbReference type="EnsemblBacteria" id="AAK88839">
    <property type="protein sequence ID" value="AAK88839"/>
    <property type="gene ID" value="Atu4606"/>
</dbReference>
<dbReference type="InterPro" id="IPR018357">
    <property type="entry name" value="Hexapep_transf_CS"/>
</dbReference>
<dbReference type="KEGG" id="atu:Atu4606"/>
<keyword evidence="3" id="KW-0677">Repeat</keyword>
<dbReference type="eggNOG" id="COG3754">
    <property type="taxonomic scope" value="Bacteria"/>
</dbReference>
<dbReference type="InterPro" id="IPR007739">
    <property type="entry name" value="RgpF"/>
</dbReference>
<dbReference type="Gene3D" id="2.160.10.10">
    <property type="entry name" value="Hexapeptide repeat proteins"/>
    <property type="match status" value="1"/>
</dbReference>
<evidence type="ECO:0008006" key="7">
    <source>
        <dbReference type="Google" id="ProtNLM"/>
    </source>
</evidence>
<name>Q7CVD9_AGRFC</name>
<reference evidence="5 6" key="2">
    <citation type="journal article" date="2001" name="Science">
        <title>Genome sequence of the plant pathogen and biotechnology agent Agrobacterium tumefaciens C58.</title>
        <authorList>
            <person name="Goodner B."/>
            <person name="Hinkle G."/>
            <person name="Gattung S."/>
            <person name="Miller N."/>
            <person name="Blanchard M."/>
            <person name="Qurollo B."/>
            <person name="Goldman B.S."/>
            <person name="Cao Y."/>
            <person name="Askenazi M."/>
            <person name="Halling C."/>
            <person name="Mullin L."/>
            <person name="Houmiel K."/>
            <person name="Gordon J."/>
            <person name="Vaudin M."/>
            <person name="Iartchouk O."/>
            <person name="Epp A."/>
            <person name="Liu F."/>
            <person name="Wollam C."/>
            <person name="Allinger M."/>
            <person name="Doughty D."/>
            <person name="Scott C."/>
            <person name="Lappas C."/>
            <person name="Markelz B."/>
            <person name="Flanagan C."/>
            <person name="Crowell C."/>
            <person name="Gurson J."/>
            <person name="Lomo C."/>
            <person name="Sear C."/>
            <person name="Strub G."/>
            <person name="Cielo C."/>
            <person name="Slater S."/>
        </authorList>
    </citation>
    <scope>NUCLEOTIDE SEQUENCE [LARGE SCALE GENOMIC DNA]</scope>
    <source>
        <strain evidence="6">C58 / ATCC 33970</strain>
    </source>
</reference>
<proteinExistence type="inferred from homology"/>
<keyword evidence="6" id="KW-1185">Reference proteome</keyword>
<dbReference type="Pfam" id="PF05045">
    <property type="entry name" value="RgpF"/>
    <property type="match status" value="1"/>
</dbReference>
<dbReference type="PANTHER" id="PTHR43300">
    <property type="entry name" value="ACETYLTRANSFERASE"/>
    <property type="match status" value="1"/>
</dbReference>
<evidence type="ECO:0000256" key="4">
    <source>
        <dbReference type="ARBA" id="ARBA00023315"/>
    </source>
</evidence>
<dbReference type="eggNOG" id="COG0110">
    <property type="taxonomic scope" value="Bacteria"/>
</dbReference>
<evidence type="ECO:0000256" key="3">
    <source>
        <dbReference type="ARBA" id="ARBA00022737"/>
    </source>
</evidence>
<dbReference type="PANTHER" id="PTHR43300:SF11">
    <property type="entry name" value="ACETYLTRANSFERASE RV3034C-RELATED"/>
    <property type="match status" value="1"/>
</dbReference>
<dbReference type="InterPro" id="IPR001451">
    <property type="entry name" value="Hexapep"/>
</dbReference>
<comment type="similarity">
    <text evidence="1">Belongs to the transferase hexapeptide repeat family.</text>
</comment>
<accession>Q7CVD9</accession>
<dbReference type="Pfam" id="PF00132">
    <property type="entry name" value="Hexapep"/>
    <property type="match status" value="1"/>
</dbReference>
<evidence type="ECO:0000256" key="1">
    <source>
        <dbReference type="ARBA" id="ARBA00007274"/>
    </source>
</evidence>
<dbReference type="SUPFAM" id="SSF51161">
    <property type="entry name" value="Trimeric LpxA-like enzymes"/>
    <property type="match status" value="1"/>
</dbReference>
<evidence type="ECO:0000313" key="6">
    <source>
        <dbReference type="Proteomes" id="UP000000813"/>
    </source>
</evidence>
<evidence type="ECO:0000256" key="2">
    <source>
        <dbReference type="ARBA" id="ARBA00022679"/>
    </source>
</evidence>
<dbReference type="Proteomes" id="UP000000813">
    <property type="component" value="Chromosome linear"/>
</dbReference>
<evidence type="ECO:0000313" key="5">
    <source>
        <dbReference type="EMBL" id="AAK88839.2"/>
    </source>
</evidence>
<dbReference type="InterPro" id="IPR011004">
    <property type="entry name" value="Trimer_LpxA-like_sf"/>
</dbReference>
<gene>
    <name evidence="5" type="ordered locus">Atu4606</name>
</gene>
<protein>
    <recommendedName>
        <fullName evidence="7">Acetyltransferase</fullName>
    </recommendedName>
</protein>